<keyword evidence="3" id="KW-1185">Reference proteome</keyword>
<organism evidence="2 3">
    <name type="scientific">Musa troglodytarum</name>
    <name type="common">fe'i banana</name>
    <dbReference type="NCBI Taxonomy" id="320322"/>
    <lineage>
        <taxon>Eukaryota</taxon>
        <taxon>Viridiplantae</taxon>
        <taxon>Streptophyta</taxon>
        <taxon>Embryophyta</taxon>
        <taxon>Tracheophyta</taxon>
        <taxon>Spermatophyta</taxon>
        <taxon>Magnoliopsida</taxon>
        <taxon>Liliopsida</taxon>
        <taxon>Zingiberales</taxon>
        <taxon>Musaceae</taxon>
        <taxon>Musa</taxon>
    </lineage>
</organism>
<evidence type="ECO:0000313" key="3">
    <source>
        <dbReference type="Proteomes" id="UP001055439"/>
    </source>
</evidence>
<dbReference type="AlphaFoldDB" id="A0A9E7KA32"/>
<dbReference type="Proteomes" id="UP001055439">
    <property type="component" value="Chromosome 6"/>
</dbReference>
<dbReference type="PANTHER" id="PTHR13343">
    <property type="entry name" value="CREG1 PROTEIN"/>
    <property type="match status" value="1"/>
</dbReference>
<gene>
    <name evidence="2" type="ORF">MUK42_24585</name>
</gene>
<evidence type="ECO:0000313" key="2">
    <source>
        <dbReference type="EMBL" id="URE09952.1"/>
    </source>
</evidence>
<protein>
    <recommendedName>
        <fullName evidence="4">Pentatricopeptide repeat superfamily protein</fullName>
    </recommendedName>
</protein>
<evidence type="ECO:0000256" key="1">
    <source>
        <dbReference type="SAM" id="MobiDB-lite"/>
    </source>
</evidence>
<accession>A0A9E7KA32</accession>
<sequence length="481" mass="54018">MLTAMDSALAIGLRPRGGACPSPLPPRSLLSLVVGACRRCSWRGKRRLFGRGFWDLERSRTNMDGCFGSCPSHPLSSRVRAAQGDADSPTSNSRRRYHPSEEIEELVPPVDGKERRLTDAETARTIVEGMSNDGSKFKNPFMLWCSCHAQVNSKATLIFTGFIDEEVDENIIWPYGPYLTDEYGDIYFEVNNEKEILQTLISDDKLVQVIIGLDNIEMVSEMEVLGPSDLDIEVEEISSDVGDINDEYEEDAVTIIEEELDELLSSENVSDWTNLETMQSCHPMYFAKKMEESVSNVDLDWMDQPPASIVIQGQLRPAFAEESINIKKLPYSGESDKDQSLHNGASFYKLEMINIQIISSYGNQALKIQDFREARPDVLAHSATNIISRLKSGGEKVSQALKMLCMRQKGIHVEEAVVIGVDSLGFDLRVCSGRQVQTLRFSFATQATSEFSAERQLNDLLFPRLQQKQQRWQQAHQGIDG</sequence>
<dbReference type="PANTHER" id="PTHR13343:SF28">
    <property type="entry name" value="PENTATRICOPEPTIDE REPEAT (PPR) SUPERFAMILY PROTEIN"/>
    <property type="match status" value="1"/>
</dbReference>
<dbReference type="OrthoDB" id="1873930at2759"/>
<reference evidence="2" key="1">
    <citation type="submission" date="2022-05" db="EMBL/GenBank/DDBJ databases">
        <title>The Musa troglodytarum L. genome provides insights into the mechanism of non-climacteric behaviour and enrichment of carotenoids.</title>
        <authorList>
            <person name="Wang J."/>
        </authorList>
    </citation>
    <scope>NUCLEOTIDE SEQUENCE</scope>
    <source>
        <tissue evidence="2">Leaf</tissue>
    </source>
</reference>
<dbReference type="EMBL" id="CP097508">
    <property type="protein sequence ID" value="URE09952.1"/>
    <property type="molecule type" value="Genomic_DNA"/>
</dbReference>
<name>A0A9E7KA32_9LILI</name>
<dbReference type="Gene3D" id="3.20.180.10">
    <property type="entry name" value="PNP-oxidase-like"/>
    <property type="match status" value="1"/>
</dbReference>
<dbReference type="InterPro" id="IPR037119">
    <property type="entry name" value="Haem_oxidase_HugZ-like_sf"/>
</dbReference>
<feature type="region of interest" description="Disordered" evidence="1">
    <location>
        <begin position="77"/>
        <end position="105"/>
    </location>
</feature>
<evidence type="ECO:0008006" key="4">
    <source>
        <dbReference type="Google" id="ProtNLM"/>
    </source>
</evidence>
<proteinExistence type="predicted"/>
<dbReference type="SUPFAM" id="SSF50475">
    <property type="entry name" value="FMN-binding split barrel"/>
    <property type="match status" value="1"/>
</dbReference>